<reference evidence="1" key="1">
    <citation type="submission" date="2020-11" db="EMBL/GenBank/DDBJ databases">
        <authorList>
            <person name="Davenport K.M."/>
            <person name="Bickhart D.M."/>
            <person name="Smith T.P.L."/>
            <person name="Murdoch B.M."/>
            <person name="Rosen B.D."/>
        </authorList>
    </citation>
    <scope>NUCLEOTIDE SEQUENCE [LARGE SCALE GENOMIC DNA]</scope>
    <source>
        <strain evidence="1">OAR_USU_Benz2616</strain>
    </source>
</reference>
<gene>
    <name evidence="1" type="primary">MCRIP2</name>
</gene>
<sequence length="256" mass="27457">MAWSEGTGPGVRDTPRSPGAPRTQIREEADPLLDLRGSRRLSQVPGPTLGGGGHALRGTAGDSPRRAGAAAAGGCQPRAGRAAGERCTWFPRALPGRRSPPPSPRAPTGAFPDQQFCWEPQFNHCGLQVTVPSPGPRLVFNRVNGRRPPAMSPSLEGTQEPYTLAHEENVRFVSEAWQQVEQQLGGGPAGESGPRPVQYVERTPNPRLQSEPSPTPKECPPPPPLTWLSQVLAPRGWGEEWSLIHSSQHLLQLGSG</sequence>
<evidence type="ECO:0000313" key="1">
    <source>
        <dbReference type="Ensembl" id="ENSOARP00020058468.1"/>
    </source>
</evidence>
<reference evidence="1" key="3">
    <citation type="submission" date="2025-09" db="UniProtKB">
        <authorList>
            <consortium name="Ensembl"/>
        </authorList>
    </citation>
    <scope>IDENTIFICATION</scope>
</reference>
<name>A0AC11EHU7_SHEEP</name>
<accession>A0AC11EHU7</accession>
<proteinExistence type="predicted"/>
<organism evidence="1">
    <name type="scientific">Ovis aries</name>
    <name type="common">Sheep</name>
    <dbReference type="NCBI Taxonomy" id="9940"/>
    <lineage>
        <taxon>Eukaryota</taxon>
        <taxon>Metazoa</taxon>
        <taxon>Chordata</taxon>
        <taxon>Craniata</taxon>
        <taxon>Vertebrata</taxon>
        <taxon>Euteleostomi</taxon>
        <taxon>Mammalia</taxon>
        <taxon>Eutheria</taxon>
        <taxon>Laurasiatheria</taxon>
        <taxon>Artiodactyla</taxon>
        <taxon>Ruminantia</taxon>
        <taxon>Pecora</taxon>
        <taxon>Bovidae</taxon>
        <taxon>Caprinae</taxon>
        <taxon>Ovis</taxon>
    </lineage>
</organism>
<dbReference type="Ensembl" id="ENSOART00020047673.1">
    <property type="protein sequence ID" value="ENSOARP00020058468.1"/>
    <property type="gene ID" value="ENSOARG00020018311.2"/>
</dbReference>
<protein>
    <submittedName>
        <fullName evidence="1">Uncharacterized protein</fullName>
    </submittedName>
</protein>
<reference evidence="1" key="2">
    <citation type="submission" date="2025-08" db="UniProtKB">
        <authorList>
            <consortium name="Ensembl"/>
        </authorList>
    </citation>
    <scope>IDENTIFICATION</scope>
</reference>